<dbReference type="Pfam" id="PF08281">
    <property type="entry name" value="Sigma70_r4_2"/>
    <property type="match status" value="1"/>
</dbReference>
<dbReference type="InterPro" id="IPR014284">
    <property type="entry name" value="RNA_pol_sigma-70_dom"/>
</dbReference>
<evidence type="ECO:0000256" key="2">
    <source>
        <dbReference type="ARBA" id="ARBA00023015"/>
    </source>
</evidence>
<evidence type="ECO:0000313" key="9">
    <source>
        <dbReference type="Proteomes" id="UP001500967"/>
    </source>
</evidence>
<keyword evidence="3" id="KW-0731">Sigma factor</keyword>
<dbReference type="EMBL" id="BAAAGX010000010">
    <property type="protein sequence ID" value="GAA0240229.1"/>
    <property type="molecule type" value="Genomic_DNA"/>
</dbReference>
<dbReference type="InterPro" id="IPR039425">
    <property type="entry name" value="RNA_pol_sigma-70-like"/>
</dbReference>
<evidence type="ECO:0000256" key="3">
    <source>
        <dbReference type="ARBA" id="ARBA00023082"/>
    </source>
</evidence>
<evidence type="ECO:0000256" key="5">
    <source>
        <dbReference type="ARBA" id="ARBA00023163"/>
    </source>
</evidence>
<dbReference type="InterPro" id="IPR036388">
    <property type="entry name" value="WH-like_DNA-bd_sf"/>
</dbReference>
<evidence type="ECO:0000256" key="4">
    <source>
        <dbReference type="ARBA" id="ARBA00023125"/>
    </source>
</evidence>
<comment type="similarity">
    <text evidence="1">Belongs to the sigma-70 factor family. ECF subfamily.</text>
</comment>
<gene>
    <name evidence="8" type="ORF">GCM10009539_26930</name>
</gene>
<dbReference type="SUPFAM" id="SSF88946">
    <property type="entry name" value="Sigma2 domain of RNA polymerase sigma factors"/>
    <property type="match status" value="1"/>
</dbReference>
<dbReference type="NCBIfam" id="TIGR02983">
    <property type="entry name" value="SigE-fam_strep"/>
    <property type="match status" value="1"/>
</dbReference>
<sequence>MSDDEDDAYREYVTGVLPGLRRVAYLLCQDVHRADDLVQSALERLYVHWGKAKKAAEPRAYARTVLVRVFLSEQRTTWARRIVLVDGSRDDPAGPELDVDARLEMEAALRELPPRQRAVLVLRFYCDLSVEQTATVLRCATGTVKSQSARGLDRLREVLTANAPAARS</sequence>
<dbReference type="Gene3D" id="1.10.10.10">
    <property type="entry name" value="Winged helix-like DNA-binding domain superfamily/Winged helix DNA-binding domain"/>
    <property type="match status" value="1"/>
</dbReference>
<evidence type="ECO:0000259" key="6">
    <source>
        <dbReference type="Pfam" id="PF04542"/>
    </source>
</evidence>
<keyword evidence="9" id="KW-1185">Reference proteome</keyword>
<feature type="domain" description="RNA polymerase sigma-70 region 2" evidence="6">
    <location>
        <begin position="16"/>
        <end position="78"/>
    </location>
</feature>
<dbReference type="InterPro" id="IPR013249">
    <property type="entry name" value="RNA_pol_sigma70_r4_t2"/>
</dbReference>
<evidence type="ECO:0000313" key="8">
    <source>
        <dbReference type="EMBL" id="GAA0240229.1"/>
    </source>
</evidence>
<name>A0ABN0U6H7_9ACTN</name>
<keyword evidence="4" id="KW-0238">DNA-binding</keyword>
<dbReference type="InterPro" id="IPR014325">
    <property type="entry name" value="RNA_pol_sigma-E_actinobac"/>
</dbReference>
<dbReference type="SUPFAM" id="SSF88659">
    <property type="entry name" value="Sigma3 and sigma4 domains of RNA polymerase sigma factors"/>
    <property type="match status" value="1"/>
</dbReference>
<evidence type="ECO:0000259" key="7">
    <source>
        <dbReference type="Pfam" id="PF08281"/>
    </source>
</evidence>
<organism evidence="8 9">
    <name type="scientific">Cryptosporangium japonicum</name>
    <dbReference type="NCBI Taxonomy" id="80872"/>
    <lineage>
        <taxon>Bacteria</taxon>
        <taxon>Bacillati</taxon>
        <taxon>Actinomycetota</taxon>
        <taxon>Actinomycetes</taxon>
        <taxon>Cryptosporangiales</taxon>
        <taxon>Cryptosporangiaceae</taxon>
        <taxon>Cryptosporangium</taxon>
    </lineage>
</organism>
<comment type="caution">
    <text evidence="8">The sequence shown here is derived from an EMBL/GenBank/DDBJ whole genome shotgun (WGS) entry which is preliminary data.</text>
</comment>
<dbReference type="Gene3D" id="1.10.1740.10">
    <property type="match status" value="1"/>
</dbReference>
<dbReference type="PANTHER" id="PTHR43133:SF50">
    <property type="entry name" value="ECF RNA POLYMERASE SIGMA FACTOR SIGM"/>
    <property type="match status" value="1"/>
</dbReference>
<feature type="domain" description="RNA polymerase sigma factor 70 region 4 type 2" evidence="7">
    <location>
        <begin position="103"/>
        <end position="155"/>
    </location>
</feature>
<reference evidence="8 9" key="1">
    <citation type="journal article" date="2019" name="Int. J. Syst. Evol. Microbiol.">
        <title>The Global Catalogue of Microorganisms (GCM) 10K type strain sequencing project: providing services to taxonomists for standard genome sequencing and annotation.</title>
        <authorList>
            <consortium name="The Broad Institute Genomics Platform"/>
            <consortium name="The Broad Institute Genome Sequencing Center for Infectious Disease"/>
            <person name="Wu L."/>
            <person name="Ma J."/>
        </authorList>
    </citation>
    <scope>NUCLEOTIDE SEQUENCE [LARGE SCALE GENOMIC DNA]</scope>
    <source>
        <strain evidence="8 9">JCM 10425</strain>
    </source>
</reference>
<dbReference type="Pfam" id="PF04542">
    <property type="entry name" value="Sigma70_r2"/>
    <property type="match status" value="1"/>
</dbReference>
<dbReference type="InterPro" id="IPR013325">
    <property type="entry name" value="RNA_pol_sigma_r2"/>
</dbReference>
<dbReference type="InterPro" id="IPR007627">
    <property type="entry name" value="RNA_pol_sigma70_r2"/>
</dbReference>
<dbReference type="PANTHER" id="PTHR43133">
    <property type="entry name" value="RNA POLYMERASE ECF-TYPE SIGMA FACTO"/>
    <property type="match status" value="1"/>
</dbReference>
<dbReference type="NCBIfam" id="TIGR02937">
    <property type="entry name" value="sigma70-ECF"/>
    <property type="match status" value="1"/>
</dbReference>
<proteinExistence type="inferred from homology"/>
<keyword evidence="5" id="KW-0804">Transcription</keyword>
<evidence type="ECO:0000256" key="1">
    <source>
        <dbReference type="ARBA" id="ARBA00010641"/>
    </source>
</evidence>
<keyword evidence="2" id="KW-0805">Transcription regulation</keyword>
<protein>
    <submittedName>
        <fullName evidence="8">SigE family RNA polymerase sigma factor</fullName>
    </submittedName>
</protein>
<dbReference type="Proteomes" id="UP001500967">
    <property type="component" value="Unassembled WGS sequence"/>
</dbReference>
<dbReference type="InterPro" id="IPR013324">
    <property type="entry name" value="RNA_pol_sigma_r3/r4-like"/>
</dbReference>
<dbReference type="CDD" id="cd06171">
    <property type="entry name" value="Sigma70_r4"/>
    <property type="match status" value="1"/>
</dbReference>
<dbReference type="RefSeq" id="WP_344649127.1">
    <property type="nucleotide sequence ID" value="NZ_BAAAGX010000010.1"/>
</dbReference>
<accession>A0ABN0U6H7</accession>